<comment type="caution">
    <text evidence="1">The sequence shown here is derived from an EMBL/GenBank/DDBJ whole genome shotgun (WGS) entry which is preliminary data.</text>
</comment>
<dbReference type="Proteomes" id="UP001152795">
    <property type="component" value="Unassembled WGS sequence"/>
</dbReference>
<evidence type="ECO:0000313" key="2">
    <source>
        <dbReference type="Proteomes" id="UP001152795"/>
    </source>
</evidence>
<accession>A0A6S7KK59</accession>
<keyword evidence="2" id="KW-1185">Reference proteome</keyword>
<dbReference type="OrthoDB" id="5987789at2759"/>
<sequence>MEKNFARKVSTIEIEVKVENGRGYTNLKAYKACRLIPLDKNPGVRPFGVGEVLRRIVGKVILSVIKPEVMSSARKLQLCAGPAVGCEAAVHAI</sequence>
<gene>
    <name evidence="1" type="ORF">PACLA_8A048717</name>
</gene>
<feature type="non-terminal residue" evidence="1">
    <location>
        <position position="93"/>
    </location>
</feature>
<dbReference type="AlphaFoldDB" id="A0A6S7KK59"/>
<reference evidence="1" key="1">
    <citation type="submission" date="2020-04" db="EMBL/GenBank/DDBJ databases">
        <authorList>
            <person name="Alioto T."/>
            <person name="Alioto T."/>
            <person name="Gomez Garrido J."/>
        </authorList>
    </citation>
    <scope>NUCLEOTIDE SEQUENCE</scope>
    <source>
        <strain evidence="1">A484AB</strain>
    </source>
</reference>
<evidence type="ECO:0000313" key="1">
    <source>
        <dbReference type="EMBL" id="CAB4027672.1"/>
    </source>
</evidence>
<name>A0A6S7KK59_PARCT</name>
<dbReference type="EMBL" id="CACRXK020014951">
    <property type="protein sequence ID" value="CAB4027672.1"/>
    <property type="molecule type" value="Genomic_DNA"/>
</dbReference>
<organism evidence="1 2">
    <name type="scientific">Paramuricea clavata</name>
    <name type="common">Red gorgonian</name>
    <name type="synonym">Violescent sea-whip</name>
    <dbReference type="NCBI Taxonomy" id="317549"/>
    <lineage>
        <taxon>Eukaryota</taxon>
        <taxon>Metazoa</taxon>
        <taxon>Cnidaria</taxon>
        <taxon>Anthozoa</taxon>
        <taxon>Octocorallia</taxon>
        <taxon>Malacalcyonacea</taxon>
        <taxon>Plexauridae</taxon>
        <taxon>Paramuricea</taxon>
    </lineage>
</organism>
<protein>
    <submittedName>
        <fullName evidence="1">Uncharacterized protein</fullName>
    </submittedName>
</protein>
<proteinExistence type="predicted"/>